<dbReference type="InterPro" id="IPR001082">
    <property type="entry name" value="Pilin"/>
</dbReference>
<reference evidence="6" key="1">
    <citation type="journal article" date="2019" name="Int. J. Syst. Evol. Microbiol.">
        <title>The Global Catalogue of Microorganisms (GCM) 10K type strain sequencing project: providing services to taxonomists for standard genome sequencing and annotation.</title>
        <authorList>
            <consortium name="The Broad Institute Genomics Platform"/>
            <consortium name="The Broad Institute Genome Sequencing Center for Infectious Disease"/>
            <person name="Wu L."/>
            <person name="Ma J."/>
        </authorList>
    </citation>
    <scope>NUCLEOTIDE SEQUENCE [LARGE SCALE GENOMIC DNA]</scope>
    <source>
        <strain evidence="6">JCM 17066</strain>
    </source>
</reference>
<evidence type="ECO:0000313" key="6">
    <source>
        <dbReference type="Proteomes" id="UP001596045"/>
    </source>
</evidence>
<evidence type="ECO:0000256" key="3">
    <source>
        <dbReference type="RuleBase" id="RU000389"/>
    </source>
</evidence>
<dbReference type="PANTHER" id="PTHR30093">
    <property type="entry name" value="GENERAL SECRETION PATHWAY PROTEIN G"/>
    <property type="match status" value="1"/>
</dbReference>
<evidence type="ECO:0000256" key="4">
    <source>
        <dbReference type="SAM" id="Phobius"/>
    </source>
</evidence>
<comment type="caution">
    <text evidence="5">The sequence shown here is derived from an EMBL/GenBank/DDBJ whole genome shotgun (WGS) entry which is preliminary data.</text>
</comment>
<dbReference type="PROSITE" id="PS00409">
    <property type="entry name" value="PROKAR_NTER_METHYL"/>
    <property type="match status" value="1"/>
</dbReference>
<dbReference type="EMBL" id="JBHSMT010000021">
    <property type="protein sequence ID" value="MFC5474651.1"/>
    <property type="molecule type" value="Genomic_DNA"/>
</dbReference>
<feature type="transmembrane region" description="Helical" evidence="4">
    <location>
        <begin position="12"/>
        <end position="34"/>
    </location>
</feature>
<gene>
    <name evidence="5" type="ORF">ACFPM8_11875</name>
</gene>
<keyword evidence="6" id="KW-1185">Reference proteome</keyword>
<proteinExistence type="inferred from homology"/>
<keyword evidence="4" id="KW-1133">Transmembrane helix</keyword>
<dbReference type="Pfam" id="PF00114">
    <property type="entry name" value="Pilin"/>
    <property type="match status" value="1"/>
</dbReference>
<dbReference type="Pfam" id="PF07963">
    <property type="entry name" value="N_methyl"/>
    <property type="match status" value="1"/>
</dbReference>
<dbReference type="InterPro" id="IPR045584">
    <property type="entry name" value="Pilin-like"/>
</dbReference>
<dbReference type="Gene3D" id="3.30.700.10">
    <property type="entry name" value="Glycoprotein, Type 4 Pilin"/>
    <property type="match status" value="1"/>
</dbReference>
<keyword evidence="4" id="KW-0812">Transmembrane</keyword>
<dbReference type="SUPFAM" id="SSF54523">
    <property type="entry name" value="Pili subunits"/>
    <property type="match status" value="1"/>
</dbReference>
<evidence type="ECO:0000256" key="1">
    <source>
        <dbReference type="ARBA" id="ARBA00005233"/>
    </source>
</evidence>
<keyword evidence="3" id="KW-0281">Fimbrium</keyword>
<organism evidence="5 6">
    <name type="scientific">Paraherbaspirillum soli</name>
    <dbReference type="NCBI Taxonomy" id="631222"/>
    <lineage>
        <taxon>Bacteria</taxon>
        <taxon>Pseudomonadati</taxon>
        <taxon>Pseudomonadota</taxon>
        <taxon>Betaproteobacteria</taxon>
        <taxon>Burkholderiales</taxon>
        <taxon>Oxalobacteraceae</taxon>
        <taxon>Paraherbaspirillum</taxon>
    </lineage>
</organism>
<keyword evidence="4" id="KW-0472">Membrane</keyword>
<dbReference type="NCBIfam" id="TIGR02532">
    <property type="entry name" value="IV_pilin_GFxxxE"/>
    <property type="match status" value="1"/>
</dbReference>
<protein>
    <submittedName>
        <fullName evidence="5">Prepilin-type N-terminal cleavage/methylation domain-containing protein</fullName>
    </submittedName>
</protein>
<dbReference type="RefSeq" id="WP_378997761.1">
    <property type="nucleotide sequence ID" value="NZ_JBHSMT010000021.1"/>
</dbReference>
<evidence type="ECO:0000256" key="2">
    <source>
        <dbReference type="ARBA" id="ARBA00022481"/>
    </source>
</evidence>
<dbReference type="InterPro" id="IPR012902">
    <property type="entry name" value="N_methyl_site"/>
</dbReference>
<evidence type="ECO:0000313" key="5">
    <source>
        <dbReference type="EMBL" id="MFC5474651.1"/>
    </source>
</evidence>
<accession>A0ABW0MCG3</accession>
<name>A0ABW0MCG3_9BURK</name>
<sequence length="161" mass="16760">MKSMKMIQRAQRGFTLIELMIVVAIIGILAAVAIPQYQDYTMRAKLSNVAAGVGPIELAMGEFFQTNGSFPDATALTSAGINIKPTKEATYTITSAANNPTGQITATLNTSLGTNVNSGGTIKFDAAPVVGDTVIIWKASVGTGITNPAAMNYITTKLSGT</sequence>
<dbReference type="PANTHER" id="PTHR30093:SF34">
    <property type="entry name" value="PREPILIN PEPTIDASE-DEPENDENT PROTEIN D"/>
    <property type="match status" value="1"/>
</dbReference>
<dbReference type="Proteomes" id="UP001596045">
    <property type="component" value="Unassembled WGS sequence"/>
</dbReference>
<keyword evidence="2" id="KW-0488">Methylation</keyword>
<comment type="similarity">
    <text evidence="1 3">Belongs to the N-Me-Phe pilin family.</text>
</comment>